<dbReference type="PANTHER" id="PTHR48207">
    <property type="entry name" value="SUCCINATE--HYDROXYMETHYLGLUTARATE COA-TRANSFERASE"/>
    <property type="match status" value="1"/>
</dbReference>
<dbReference type="Pfam" id="PF02515">
    <property type="entry name" value="CoA_transf_3"/>
    <property type="match status" value="1"/>
</dbReference>
<dbReference type="Gene3D" id="3.30.1540.10">
    <property type="entry name" value="formyl-coa transferase, domain 3"/>
    <property type="match status" value="1"/>
</dbReference>
<name>A0A3S2U3N1_9BURK</name>
<dbReference type="AlphaFoldDB" id="A0A3S2U3N1"/>
<evidence type="ECO:0000313" key="3">
    <source>
        <dbReference type="EMBL" id="RVT52272.1"/>
    </source>
</evidence>
<feature type="compositionally biased region" description="Basic and acidic residues" evidence="2">
    <location>
        <begin position="370"/>
        <end position="387"/>
    </location>
</feature>
<comment type="caution">
    <text evidence="3">The sequence shown here is derived from an EMBL/GenBank/DDBJ whole genome shotgun (WGS) entry which is preliminary data.</text>
</comment>
<dbReference type="InterPro" id="IPR044855">
    <property type="entry name" value="CoA-Trfase_III_dom3_sf"/>
</dbReference>
<dbReference type="Gene3D" id="3.40.50.10540">
    <property type="entry name" value="Crotonobetainyl-coa:carnitine coa-transferase, domain 1"/>
    <property type="match status" value="1"/>
</dbReference>
<dbReference type="Proteomes" id="UP000288178">
    <property type="component" value="Unassembled WGS sequence"/>
</dbReference>
<evidence type="ECO:0000256" key="1">
    <source>
        <dbReference type="ARBA" id="ARBA00022679"/>
    </source>
</evidence>
<feature type="region of interest" description="Disordered" evidence="2">
    <location>
        <begin position="365"/>
        <end position="387"/>
    </location>
</feature>
<evidence type="ECO:0000313" key="4">
    <source>
        <dbReference type="Proteomes" id="UP000288178"/>
    </source>
</evidence>
<protein>
    <submittedName>
        <fullName evidence="3">CoA transferase</fullName>
    </submittedName>
</protein>
<organism evidence="3 4">
    <name type="scientific">Rubrivivax albus</name>
    <dbReference type="NCBI Taxonomy" id="2499835"/>
    <lineage>
        <taxon>Bacteria</taxon>
        <taxon>Pseudomonadati</taxon>
        <taxon>Pseudomonadota</taxon>
        <taxon>Betaproteobacteria</taxon>
        <taxon>Burkholderiales</taxon>
        <taxon>Sphaerotilaceae</taxon>
        <taxon>Rubrivivax</taxon>
    </lineage>
</organism>
<dbReference type="EMBL" id="SACT01000002">
    <property type="protein sequence ID" value="RVT52272.1"/>
    <property type="molecule type" value="Genomic_DNA"/>
</dbReference>
<dbReference type="PANTHER" id="PTHR48207:SF3">
    <property type="entry name" value="SUCCINATE--HYDROXYMETHYLGLUTARATE COA-TRANSFERASE"/>
    <property type="match status" value="1"/>
</dbReference>
<dbReference type="OrthoDB" id="5294844at2"/>
<dbReference type="InterPro" id="IPR023606">
    <property type="entry name" value="CoA-Trfase_III_dom_1_sf"/>
</dbReference>
<proteinExistence type="predicted"/>
<dbReference type="GO" id="GO:0008410">
    <property type="term" value="F:CoA-transferase activity"/>
    <property type="evidence" value="ECO:0007669"/>
    <property type="project" value="TreeGrafter"/>
</dbReference>
<accession>A0A3S2U3N1</accession>
<reference evidence="3 4" key="1">
    <citation type="submission" date="2019-01" db="EMBL/GenBank/DDBJ databases">
        <authorList>
            <person name="Chen W.-M."/>
        </authorList>
    </citation>
    <scope>NUCLEOTIDE SEQUENCE [LARGE SCALE GENOMIC DNA]</scope>
    <source>
        <strain evidence="3 4">ICH-3</strain>
    </source>
</reference>
<sequence length="387" mass="40565">MSDVSSLRPLAGVRVLEFCQVAAGPFCGMLLADFGADVIKVEPPEGDALRTWPPLTAGFSENFASLNRGKRSLALDLKNAEHRALALRLADEADVIVENSRPGVMDRLGLGHAALRARRPQLVYASISAYGQDGPRGGEGGFDLTIQAAAGVMSVTGEPDGAPVKAGVPIADFASGLYAAYAIAALLARVRAGGPGGHIDVPMFGATLAIAALQTSEYFGTGRNPVKLGSAHPRNAPYQAFAASDGFFAIAAGNNRLWAAVCETVGVPELLDDERFLTPTLRARHQRELKALLDPHFAGRTVADWLTAFAAAGVPHAPINGYREALADAQAAHLGLVQSQTLPGGHATQTVGCPLRLDGQVLPVDTRPPALDEHGDTLRAGDGWRPR</sequence>
<dbReference type="InterPro" id="IPR003673">
    <property type="entry name" value="CoA-Trfase_fam_III"/>
</dbReference>
<keyword evidence="4" id="KW-1185">Reference proteome</keyword>
<keyword evidence="1 3" id="KW-0808">Transferase</keyword>
<gene>
    <name evidence="3" type="ORF">ENE75_07390</name>
</gene>
<dbReference type="SUPFAM" id="SSF89796">
    <property type="entry name" value="CoA-transferase family III (CaiB/BaiF)"/>
    <property type="match status" value="1"/>
</dbReference>
<evidence type="ECO:0000256" key="2">
    <source>
        <dbReference type="SAM" id="MobiDB-lite"/>
    </source>
</evidence>
<dbReference type="InterPro" id="IPR050483">
    <property type="entry name" value="CoA-transferase_III_domain"/>
</dbReference>